<keyword evidence="2" id="KW-1185">Reference proteome</keyword>
<dbReference type="AlphaFoldDB" id="A0A660LHJ4"/>
<evidence type="ECO:0000313" key="2">
    <source>
        <dbReference type="Proteomes" id="UP000278962"/>
    </source>
</evidence>
<organism evidence="1 2">
    <name type="scientific">Solirubrobacter pauli</name>
    <dbReference type="NCBI Taxonomy" id="166793"/>
    <lineage>
        <taxon>Bacteria</taxon>
        <taxon>Bacillati</taxon>
        <taxon>Actinomycetota</taxon>
        <taxon>Thermoleophilia</taxon>
        <taxon>Solirubrobacterales</taxon>
        <taxon>Solirubrobacteraceae</taxon>
        <taxon>Solirubrobacter</taxon>
    </lineage>
</organism>
<name>A0A660LHJ4_9ACTN</name>
<proteinExistence type="predicted"/>
<sequence>MSELRQALTSQREALQALTHSRASAGAWVDGQRASLDKHCLDPLAADGRRLYEAMKHASQEILAAQRMLAP</sequence>
<dbReference type="EMBL" id="RBIL01000001">
    <property type="protein sequence ID" value="RKQ93826.1"/>
    <property type="molecule type" value="Genomic_DNA"/>
</dbReference>
<reference evidence="1 2" key="1">
    <citation type="submission" date="2018-10" db="EMBL/GenBank/DDBJ databases">
        <title>Genomic Encyclopedia of Archaeal and Bacterial Type Strains, Phase II (KMG-II): from individual species to whole genera.</title>
        <authorList>
            <person name="Goeker M."/>
        </authorList>
    </citation>
    <scope>NUCLEOTIDE SEQUENCE [LARGE SCALE GENOMIC DNA]</scope>
    <source>
        <strain evidence="1 2">DSM 14954</strain>
    </source>
</reference>
<dbReference type="RefSeq" id="WP_121252284.1">
    <property type="nucleotide sequence ID" value="NZ_RBIL01000001.1"/>
</dbReference>
<protein>
    <submittedName>
        <fullName evidence="1">Uncharacterized protein</fullName>
    </submittedName>
</protein>
<evidence type="ECO:0000313" key="1">
    <source>
        <dbReference type="EMBL" id="RKQ93826.1"/>
    </source>
</evidence>
<gene>
    <name evidence="1" type="ORF">C8N24_3700</name>
</gene>
<comment type="caution">
    <text evidence="1">The sequence shown here is derived from an EMBL/GenBank/DDBJ whole genome shotgun (WGS) entry which is preliminary data.</text>
</comment>
<accession>A0A660LHJ4</accession>
<dbReference type="Proteomes" id="UP000278962">
    <property type="component" value="Unassembled WGS sequence"/>
</dbReference>